<accession>A0A1R3IMU3</accession>
<comment type="caution">
    <text evidence="1">The sequence shown here is derived from an EMBL/GenBank/DDBJ whole genome shotgun (WGS) entry which is preliminary data.</text>
</comment>
<evidence type="ECO:0000313" key="2">
    <source>
        <dbReference type="Proteomes" id="UP000188268"/>
    </source>
</evidence>
<dbReference type="EMBL" id="AWWV01009822">
    <property type="protein sequence ID" value="OMO83883.1"/>
    <property type="molecule type" value="Genomic_DNA"/>
</dbReference>
<dbReference type="Gramene" id="OMO83883">
    <property type="protein sequence ID" value="OMO83883"/>
    <property type="gene ID" value="CCACVL1_11099"/>
</dbReference>
<evidence type="ECO:0000313" key="1">
    <source>
        <dbReference type="EMBL" id="OMO83883.1"/>
    </source>
</evidence>
<reference evidence="1 2" key="1">
    <citation type="submission" date="2013-09" db="EMBL/GenBank/DDBJ databases">
        <title>Corchorus capsularis genome sequencing.</title>
        <authorList>
            <person name="Alam M."/>
            <person name="Haque M.S."/>
            <person name="Islam M.S."/>
            <person name="Emdad E.M."/>
            <person name="Islam M.M."/>
            <person name="Ahmed B."/>
            <person name="Halim A."/>
            <person name="Hossen Q.M.M."/>
            <person name="Hossain M.Z."/>
            <person name="Ahmed R."/>
            <person name="Khan M.M."/>
            <person name="Islam R."/>
            <person name="Rashid M.M."/>
            <person name="Khan S.A."/>
            <person name="Rahman M.S."/>
            <person name="Alam M."/>
        </authorList>
    </citation>
    <scope>NUCLEOTIDE SEQUENCE [LARGE SCALE GENOMIC DNA]</scope>
    <source>
        <strain evidence="2">cv. CVL-1</strain>
        <tissue evidence="1">Whole seedling</tissue>
    </source>
</reference>
<protein>
    <submittedName>
        <fullName evidence="1">Uncharacterized protein</fullName>
    </submittedName>
</protein>
<dbReference type="Proteomes" id="UP000188268">
    <property type="component" value="Unassembled WGS sequence"/>
</dbReference>
<keyword evidence="2" id="KW-1185">Reference proteome</keyword>
<name>A0A1R3IMU3_COCAP</name>
<sequence length="39" mass="4446">MALDPLLPARRVVAAMAHWLSWRKQMTRKAQNSKMLAAP</sequence>
<gene>
    <name evidence="1" type="ORF">CCACVL1_11099</name>
</gene>
<proteinExistence type="predicted"/>
<dbReference type="AlphaFoldDB" id="A0A1R3IMU3"/>
<organism evidence="1 2">
    <name type="scientific">Corchorus capsularis</name>
    <name type="common">Jute</name>
    <dbReference type="NCBI Taxonomy" id="210143"/>
    <lineage>
        <taxon>Eukaryota</taxon>
        <taxon>Viridiplantae</taxon>
        <taxon>Streptophyta</taxon>
        <taxon>Embryophyta</taxon>
        <taxon>Tracheophyta</taxon>
        <taxon>Spermatophyta</taxon>
        <taxon>Magnoliopsida</taxon>
        <taxon>eudicotyledons</taxon>
        <taxon>Gunneridae</taxon>
        <taxon>Pentapetalae</taxon>
        <taxon>rosids</taxon>
        <taxon>malvids</taxon>
        <taxon>Malvales</taxon>
        <taxon>Malvaceae</taxon>
        <taxon>Grewioideae</taxon>
        <taxon>Apeibeae</taxon>
        <taxon>Corchorus</taxon>
    </lineage>
</organism>